<organism evidence="4 5">
    <name type="scientific">Chiloscyllium punctatum</name>
    <name type="common">Brownbanded bambooshark</name>
    <name type="synonym">Hemiscyllium punctatum</name>
    <dbReference type="NCBI Taxonomy" id="137246"/>
    <lineage>
        <taxon>Eukaryota</taxon>
        <taxon>Metazoa</taxon>
        <taxon>Chordata</taxon>
        <taxon>Craniata</taxon>
        <taxon>Vertebrata</taxon>
        <taxon>Chondrichthyes</taxon>
        <taxon>Elasmobranchii</taxon>
        <taxon>Galeomorphii</taxon>
        <taxon>Galeoidea</taxon>
        <taxon>Orectolobiformes</taxon>
        <taxon>Hemiscylliidae</taxon>
        <taxon>Chiloscyllium</taxon>
    </lineage>
</organism>
<dbReference type="Gene3D" id="2.130.10.130">
    <property type="entry name" value="Integrin alpha, N-terminal"/>
    <property type="match status" value="2"/>
</dbReference>
<gene>
    <name evidence="4" type="ORF">chiPu_0021198</name>
</gene>
<dbReference type="Proteomes" id="UP000287033">
    <property type="component" value="Unassembled WGS sequence"/>
</dbReference>
<keyword evidence="1" id="KW-0325">Glycoprotein</keyword>
<sequence>ILVGAPQARAQSQQLANRTGGLFACPIITEDDECDQVEIDNDVDLKRESKENQWMGVMVKSQGIGGKVVVGTVNRRTDLAARLPLIDYTEPLSAVGNEAFMLQESSNVRTEQLSHSLVHLGIYDDGPYEAGDERKQDANLIPVPANSYLGFSVDSAKGLTQQDELSVVSGAPRANHTGAVVILKKEGVNRLAPEHILWGEELGSSYGYAVATVDLNNDG</sequence>
<dbReference type="GO" id="GO:0098609">
    <property type="term" value="P:cell-cell adhesion"/>
    <property type="evidence" value="ECO:0007669"/>
    <property type="project" value="TreeGrafter"/>
</dbReference>
<dbReference type="PANTHER" id="PTHR23220">
    <property type="entry name" value="INTEGRIN ALPHA"/>
    <property type="match status" value="1"/>
</dbReference>
<dbReference type="GO" id="GO:0008305">
    <property type="term" value="C:integrin complex"/>
    <property type="evidence" value="ECO:0007669"/>
    <property type="project" value="InterPro"/>
</dbReference>
<dbReference type="STRING" id="137246.A0A401RP37"/>
<dbReference type="AlphaFoldDB" id="A0A401RP37"/>
<dbReference type="SUPFAM" id="SSF69318">
    <property type="entry name" value="Integrin alpha N-terminal domain"/>
    <property type="match status" value="1"/>
</dbReference>
<comment type="caution">
    <text evidence="4">The sequence shown here is derived from an EMBL/GenBank/DDBJ whole genome shotgun (WGS) entry which is preliminary data.</text>
</comment>
<dbReference type="OMA" id="IDYTEPL"/>
<feature type="non-terminal residue" evidence="4">
    <location>
        <position position="1"/>
    </location>
</feature>
<keyword evidence="3" id="KW-0401">Integrin</keyword>
<evidence type="ECO:0000313" key="4">
    <source>
        <dbReference type="EMBL" id="GCC19903.1"/>
    </source>
</evidence>
<dbReference type="InterPro" id="IPR000413">
    <property type="entry name" value="Integrin_alpha"/>
</dbReference>
<proteinExistence type="inferred from homology"/>
<dbReference type="PROSITE" id="PS51470">
    <property type="entry name" value="FG_GAP"/>
    <property type="match status" value="1"/>
</dbReference>
<keyword evidence="3" id="KW-0675">Receptor</keyword>
<dbReference type="PANTHER" id="PTHR23220:SF90">
    <property type="entry name" value="INTEGRIN ALPHA-7"/>
    <property type="match status" value="1"/>
</dbReference>
<reference evidence="4 5" key="1">
    <citation type="journal article" date="2018" name="Nat. Ecol. Evol.">
        <title>Shark genomes provide insights into elasmobranch evolution and the origin of vertebrates.</title>
        <authorList>
            <person name="Hara Y"/>
            <person name="Yamaguchi K"/>
            <person name="Onimaru K"/>
            <person name="Kadota M"/>
            <person name="Koyanagi M"/>
            <person name="Keeley SD"/>
            <person name="Tatsumi K"/>
            <person name="Tanaka K"/>
            <person name="Motone F"/>
            <person name="Kageyama Y"/>
            <person name="Nozu R"/>
            <person name="Adachi N"/>
            <person name="Nishimura O"/>
            <person name="Nakagawa R"/>
            <person name="Tanegashima C"/>
            <person name="Kiyatake I"/>
            <person name="Matsumoto R"/>
            <person name="Murakumo K"/>
            <person name="Nishida K"/>
            <person name="Terakita A"/>
            <person name="Kuratani S"/>
            <person name="Sato K"/>
            <person name="Hyodo S Kuraku.S."/>
        </authorList>
    </citation>
    <scope>NUCLEOTIDE SEQUENCE [LARGE SCALE GENOMIC DNA]</scope>
</reference>
<dbReference type="InterPro" id="IPR013519">
    <property type="entry name" value="Int_alpha_beta-p"/>
</dbReference>
<dbReference type="GO" id="GO:0033627">
    <property type="term" value="P:cell adhesion mediated by integrin"/>
    <property type="evidence" value="ECO:0007669"/>
    <property type="project" value="TreeGrafter"/>
</dbReference>
<evidence type="ECO:0000313" key="5">
    <source>
        <dbReference type="Proteomes" id="UP000287033"/>
    </source>
</evidence>
<accession>A0A401RP37</accession>
<dbReference type="EMBL" id="BEZZ01003501">
    <property type="protein sequence ID" value="GCC19903.1"/>
    <property type="molecule type" value="Genomic_DNA"/>
</dbReference>
<dbReference type="GO" id="GO:0007229">
    <property type="term" value="P:integrin-mediated signaling pathway"/>
    <property type="evidence" value="ECO:0007669"/>
    <property type="project" value="UniProtKB-KW"/>
</dbReference>
<keyword evidence="5" id="KW-1185">Reference proteome</keyword>
<comment type="subcellular location">
    <subcellularLocation>
        <location evidence="3">Membrane</location>
        <topology evidence="3">Single-pass type I membrane protein</topology>
    </subcellularLocation>
</comment>
<name>A0A401RP37_CHIPU</name>
<feature type="repeat" description="FG-GAP" evidence="2">
    <location>
        <begin position="136"/>
        <end position="192"/>
    </location>
</feature>
<dbReference type="OrthoDB" id="5317514at2759"/>
<dbReference type="GO" id="GO:0005178">
    <property type="term" value="F:integrin binding"/>
    <property type="evidence" value="ECO:0007669"/>
    <property type="project" value="TreeGrafter"/>
</dbReference>
<evidence type="ECO:0000256" key="3">
    <source>
        <dbReference type="RuleBase" id="RU003762"/>
    </source>
</evidence>
<dbReference type="GO" id="GO:0050900">
    <property type="term" value="P:leukocyte migration"/>
    <property type="evidence" value="ECO:0007669"/>
    <property type="project" value="TreeGrafter"/>
</dbReference>
<dbReference type="GO" id="GO:0007160">
    <property type="term" value="P:cell-matrix adhesion"/>
    <property type="evidence" value="ECO:0007669"/>
    <property type="project" value="TreeGrafter"/>
</dbReference>
<evidence type="ECO:0000256" key="2">
    <source>
        <dbReference type="PROSITE-ProRule" id="PRU00803"/>
    </source>
</evidence>
<protein>
    <recommendedName>
        <fullName evidence="6">Integrin alpha-2 domain-containing protein</fullName>
    </recommendedName>
</protein>
<dbReference type="SMART" id="SM00191">
    <property type="entry name" value="Int_alpha"/>
    <property type="match status" value="1"/>
</dbReference>
<dbReference type="InterPro" id="IPR028994">
    <property type="entry name" value="Integrin_alpha_N"/>
</dbReference>
<dbReference type="PRINTS" id="PR01185">
    <property type="entry name" value="INTEGRINA"/>
</dbReference>
<evidence type="ECO:0008006" key="6">
    <source>
        <dbReference type="Google" id="ProtNLM"/>
    </source>
</evidence>
<comment type="similarity">
    <text evidence="3">Belongs to the integrin alpha chain family.</text>
</comment>
<evidence type="ECO:0000256" key="1">
    <source>
        <dbReference type="ARBA" id="ARBA00023180"/>
    </source>
</evidence>
<dbReference type="GO" id="GO:0009897">
    <property type="term" value="C:external side of plasma membrane"/>
    <property type="evidence" value="ECO:0007669"/>
    <property type="project" value="TreeGrafter"/>
</dbReference>
<keyword evidence="3" id="KW-0130">Cell adhesion</keyword>